<protein>
    <recommendedName>
        <fullName evidence="1">DUF7041 domain-containing protein</fullName>
    </recommendedName>
</protein>
<evidence type="ECO:0000313" key="3">
    <source>
        <dbReference type="Proteomes" id="UP000499080"/>
    </source>
</evidence>
<comment type="caution">
    <text evidence="2">The sequence shown here is derived from an EMBL/GenBank/DDBJ whole genome shotgun (WGS) entry which is preliminary data.</text>
</comment>
<organism evidence="2 3">
    <name type="scientific">Araneus ventricosus</name>
    <name type="common">Orbweaver spider</name>
    <name type="synonym">Epeira ventricosa</name>
    <dbReference type="NCBI Taxonomy" id="182803"/>
    <lineage>
        <taxon>Eukaryota</taxon>
        <taxon>Metazoa</taxon>
        <taxon>Ecdysozoa</taxon>
        <taxon>Arthropoda</taxon>
        <taxon>Chelicerata</taxon>
        <taxon>Arachnida</taxon>
        <taxon>Araneae</taxon>
        <taxon>Araneomorphae</taxon>
        <taxon>Entelegynae</taxon>
        <taxon>Araneoidea</taxon>
        <taxon>Araneidae</taxon>
        <taxon>Araneus</taxon>
    </lineage>
</organism>
<proteinExistence type="predicted"/>
<feature type="domain" description="DUF7041" evidence="1">
    <location>
        <begin position="11"/>
        <end position="96"/>
    </location>
</feature>
<keyword evidence="3" id="KW-1185">Reference proteome</keyword>
<reference evidence="2 3" key="1">
    <citation type="journal article" date="2019" name="Sci. Rep.">
        <title>Orb-weaving spider Araneus ventricosus genome elucidates the spidroin gene catalogue.</title>
        <authorList>
            <person name="Kono N."/>
            <person name="Nakamura H."/>
            <person name="Ohtoshi R."/>
            <person name="Moran D.A.P."/>
            <person name="Shinohara A."/>
            <person name="Yoshida Y."/>
            <person name="Fujiwara M."/>
            <person name="Mori M."/>
            <person name="Tomita M."/>
            <person name="Arakawa K."/>
        </authorList>
    </citation>
    <scope>NUCLEOTIDE SEQUENCE [LARGE SCALE GENOMIC DNA]</scope>
</reference>
<dbReference type="OrthoDB" id="7614231at2759"/>
<accession>A0A4Y2ALK3</accession>
<name>A0A4Y2ALK3_ARAVE</name>
<gene>
    <name evidence="2" type="ORF">AVEN_26220_1</name>
</gene>
<dbReference type="Pfam" id="PF23055">
    <property type="entry name" value="DUF7041"/>
    <property type="match status" value="1"/>
</dbReference>
<dbReference type="PANTHER" id="PTHR33327:SF3">
    <property type="entry name" value="RNA-DIRECTED DNA POLYMERASE"/>
    <property type="match status" value="1"/>
</dbReference>
<dbReference type="InterPro" id="IPR055469">
    <property type="entry name" value="DUF7041"/>
</dbReference>
<dbReference type="AlphaFoldDB" id="A0A4Y2ALK3"/>
<dbReference type="EMBL" id="BGPR01000023">
    <property type="protein sequence ID" value="GBL80781.1"/>
    <property type="molecule type" value="Genomic_DNA"/>
</dbReference>
<sequence>MATPETAAVVIPPFIQPDPELWFHMLESTFELASPKPITESKTKYNYVVAHLPPEIATVVRGVIIQPDPSDPYTDLKSKIIACCSESKTQEIRRLLAGESLGDLKPSKLLRVIKRRAENHNIDDSLLLELFKQAMPVPVRTILASISPITSDKKLCCCTRCKIDRNKVLRTCNPRIIRFEISRWESRPSQAFSYAAD</sequence>
<dbReference type="Proteomes" id="UP000499080">
    <property type="component" value="Unassembled WGS sequence"/>
</dbReference>
<dbReference type="PANTHER" id="PTHR33327">
    <property type="entry name" value="ENDONUCLEASE"/>
    <property type="match status" value="1"/>
</dbReference>
<evidence type="ECO:0000313" key="2">
    <source>
        <dbReference type="EMBL" id="GBL80781.1"/>
    </source>
</evidence>
<evidence type="ECO:0000259" key="1">
    <source>
        <dbReference type="Pfam" id="PF23055"/>
    </source>
</evidence>